<reference evidence="3" key="1">
    <citation type="journal article" date="2019" name="Int. J. Syst. Evol. Microbiol.">
        <title>The Global Catalogue of Microorganisms (GCM) 10K type strain sequencing project: providing services to taxonomists for standard genome sequencing and annotation.</title>
        <authorList>
            <consortium name="The Broad Institute Genomics Platform"/>
            <consortium name="The Broad Institute Genome Sequencing Center for Infectious Disease"/>
            <person name="Wu L."/>
            <person name="Ma J."/>
        </authorList>
    </citation>
    <scope>NUCLEOTIDE SEQUENCE [LARGE SCALE GENOMIC DNA]</scope>
    <source>
        <strain evidence="3">JCM 19134</strain>
    </source>
</reference>
<feature type="domain" description="N-acetyltransferase" evidence="1">
    <location>
        <begin position="4"/>
        <end position="160"/>
    </location>
</feature>
<dbReference type="SUPFAM" id="SSF55729">
    <property type="entry name" value="Acyl-CoA N-acyltransferases (Nat)"/>
    <property type="match status" value="1"/>
</dbReference>
<organism evidence="2 3">
    <name type="scientific">Halioxenophilus aromaticivorans</name>
    <dbReference type="NCBI Taxonomy" id="1306992"/>
    <lineage>
        <taxon>Bacteria</taxon>
        <taxon>Pseudomonadati</taxon>
        <taxon>Pseudomonadota</taxon>
        <taxon>Gammaproteobacteria</taxon>
        <taxon>Alteromonadales</taxon>
        <taxon>Alteromonadaceae</taxon>
        <taxon>Halioxenophilus</taxon>
    </lineage>
</organism>
<dbReference type="Pfam" id="PF11814">
    <property type="entry name" value="DUF3335"/>
    <property type="match status" value="1"/>
</dbReference>
<evidence type="ECO:0000313" key="3">
    <source>
        <dbReference type="Proteomes" id="UP001409585"/>
    </source>
</evidence>
<dbReference type="GO" id="GO:0016747">
    <property type="term" value="F:acyltransferase activity, transferring groups other than amino-acyl groups"/>
    <property type="evidence" value="ECO:0007669"/>
    <property type="project" value="InterPro"/>
</dbReference>
<dbReference type="EMBL" id="BAABLX010000077">
    <property type="protein sequence ID" value="GAA4959078.1"/>
    <property type="molecule type" value="Genomic_DNA"/>
</dbReference>
<gene>
    <name evidence="2" type="ORF">GCM10025791_44980</name>
</gene>
<dbReference type="Proteomes" id="UP001409585">
    <property type="component" value="Unassembled WGS sequence"/>
</dbReference>
<evidence type="ECO:0000313" key="2">
    <source>
        <dbReference type="EMBL" id="GAA4959078.1"/>
    </source>
</evidence>
<proteinExistence type="predicted"/>
<protein>
    <submittedName>
        <fullName evidence="2">Peptidase C39 family protein</fullName>
    </submittedName>
</protein>
<dbReference type="InterPro" id="IPR000182">
    <property type="entry name" value="GNAT_dom"/>
</dbReference>
<comment type="caution">
    <text evidence="2">The sequence shown here is derived from an EMBL/GenBank/DDBJ whole genome shotgun (WGS) entry which is preliminary data.</text>
</comment>
<keyword evidence="3" id="KW-1185">Reference proteome</keyword>
<dbReference type="Pfam" id="PF00583">
    <property type="entry name" value="Acetyltransf_1"/>
    <property type="match status" value="1"/>
</dbReference>
<evidence type="ECO:0000259" key="1">
    <source>
        <dbReference type="PROSITE" id="PS51186"/>
    </source>
</evidence>
<dbReference type="Gene3D" id="3.90.70.10">
    <property type="entry name" value="Cysteine proteinases"/>
    <property type="match status" value="1"/>
</dbReference>
<dbReference type="Gene3D" id="3.40.630.30">
    <property type="match status" value="1"/>
</dbReference>
<dbReference type="PANTHER" id="PTHR43072">
    <property type="entry name" value="N-ACETYLTRANSFERASE"/>
    <property type="match status" value="1"/>
</dbReference>
<accession>A0AAV3U9K4</accession>
<name>A0AAV3U9K4_9ALTE</name>
<dbReference type="AlphaFoldDB" id="A0AAV3U9K4"/>
<dbReference type="InterPro" id="IPR016181">
    <property type="entry name" value="Acyl_CoA_acyltransferase"/>
</dbReference>
<sequence>MTSVQYRRGELADLEALVRLEQACFQSDKMSRRSLRHHLLSEHADLFVAVATHNRDQHQDQSQMLLGYGLVLYRRGTRLARLYSLAVQPQARGQGVAVGLMAELEAAALARHCLYLRLEVAKNNSAAIALYRGNGYQIFGAYSDYYQDHSDALRMQKRIRRFAQVPQPHAWPWYPQTTEFTCGPAALMMAMAGLRPELELSQSLELDLWREATTIFMTSGHGGCHPFGLALAAAKRGFNAQVWVNTEQPLFIEGVRSEYKKNIMTSVHQQFFSQCQQAQVPVNFQDFDQQRLAKALVQGSAVLVLISTFRLAGKKAPHWVLVTGMDDECFYLQDPDYEPEKDHPLDCQYLPIAKQDFEKMASYGSGRLRAAVIVSLVGTD</sequence>
<dbReference type="InterPro" id="IPR021770">
    <property type="entry name" value="DUF3335"/>
</dbReference>
<dbReference type="RefSeq" id="WP_345427664.1">
    <property type="nucleotide sequence ID" value="NZ_AP031496.1"/>
</dbReference>
<dbReference type="PROSITE" id="PS51186">
    <property type="entry name" value="GNAT"/>
    <property type="match status" value="1"/>
</dbReference>